<evidence type="ECO:0000313" key="1">
    <source>
        <dbReference type="EMBL" id="BDQ60610.1"/>
    </source>
</evidence>
<gene>
    <name evidence="1" type="ORF">EfsSVR2332_06880</name>
</gene>
<accession>A0AC59HLV9</accession>
<sequence>MKKVYQSRLVLTLFAAFLFGIIARESTSLNVLLLICGPVAALLWVHHDEVKYQKEVK</sequence>
<dbReference type="EMBL" id="AP026729">
    <property type="protein sequence ID" value="BDQ60610.1"/>
    <property type="molecule type" value="Genomic_DNA"/>
</dbReference>
<protein>
    <submittedName>
        <fullName evidence="1">Uncharacterized protein</fullName>
    </submittedName>
</protein>
<name>A0AC59HLV9_ENTFL</name>
<evidence type="ECO:0000313" key="2">
    <source>
        <dbReference type="Proteomes" id="UP001317613"/>
    </source>
</evidence>
<organism evidence="1 2">
    <name type="scientific">Enterococcus faecalis</name>
    <name type="common">Streptococcus faecalis</name>
    <dbReference type="NCBI Taxonomy" id="1351"/>
    <lineage>
        <taxon>Bacteria</taxon>
        <taxon>Bacillati</taxon>
        <taxon>Bacillota</taxon>
        <taxon>Bacilli</taxon>
        <taxon>Lactobacillales</taxon>
        <taxon>Enterococcaceae</taxon>
        <taxon>Enterococcus</taxon>
    </lineage>
</organism>
<proteinExistence type="predicted"/>
<dbReference type="Proteomes" id="UP001317613">
    <property type="component" value="Chromosome"/>
</dbReference>
<reference evidence="1" key="1">
    <citation type="submission" date="2022-08" db="EMBL/GenBank/DDBJ databases">
        <title>Molecular epidemiological analysis of five strains of VanD-type vancomycin-resistant Enterococcus faecalis.</title>
        <authorList>
            <person name="Mimura K."/>
            <person name="Hashimoto Y."/>
            <person name="Tomita H."/>
        </authorList>
    </citation>
    <scope>NUCLEOTIDE SEQUENCE</scope>
    <source>
        <strain evidence="1">SVR2332</strain>
    </source>
</reference>